<dbReference type="InterPro" id="IPR047565">
    <property type="entry name" value="Alpha-macroglob_thiol-ester_cl"/>
</dbReference>
<dbReference type="EMBL" id="JALGBH010000001">
    <property type="protein sequence ID" value="MCJ0741411.1"/>
    <property type="molecule type" value="Genomic_DNA"/>
</dbReference>
<proteinExistence type="inferred from homology"/>
<dbReference type="InterPro" id="IPR001599">
    <property type="entry name" value="Macroglobln_a2"/>
</dbReference>
<dbReference type="Gene3D" id="2.60.40.1930">
    <property type="match status" value="1"/>
</dbReference>
<sequence>MKALVRLILSITLLFILTLNVSAQKADEFAKVDSLALNAQPKEALALINTLYLQAQKNQNTNLLVKAVIYRMLFQSYLTEDAFTEILKDLKEAIAKAKQPEKSILQSVLGQMYWNYYLQNRYQISQRTLVEGNIGDDIKTWSPQKINNEVAATLLASLAQKEILQKTGIEQVKPLLKNDSTNINLRPTLYDVLAHRALDIFSNTYNGITPLDLNRFSFSAMSKTADFRNYNFDTADSSNFNIQALKIFQELIRLHEKDKNQAAMADVELKRLKFIHQNSLDNNKTQVYDNALAEMANRFKSTEIYADFLYEQATLHRNRLLPADSNKNLIKAVELAEKAIRAFPSSTGAHNAKSLIEQIKEKELNLQIRAYIMANQPAQLQVSYKNTDTLYLDIYRIPLLNTKYRRQINAGYKEWIKNKKPLRSVRIILPQYNDYQTHTYITKIEGLPFGNYLLTSLDKNKLDEATTGRYNTTWVTNMVANVRSKYNDHMEYQVLHAKNGEPLTNVKIEELQDDPKVTSAQNIYRTNHKGIGIIPSSEDINTLITHNGDSLLINSYYNYVEPDEDEEVILFTDRPIYRPGQVVYYKGILLKGNNEKNELLTKQQVEVVFRDVNAKEIEKTTLTTNDFGSFQGSFNIPLSKLNGQMTISTTYGSINVQVEEYKRPAFEVIFDPLTQKYKLNDSVKVYGKAISFAGYPVTDAKVSYTVMQHTSPSLGNFRYIGPRTKQVASGNTQTKEGGKFEISFMAAADDPNENYVFDIKAVINDGNGETRENTQSVTLGKKDLLLNSSLGQQLILSKQTDTITYTTTNLNTQPIKAKLKTEWFALTPPGRLTNNSLFSAEKYSLSREEFIRTFPYDEYGYENNPEKWATGKNVWFQELSSDNGQFNIKVNESNLLPGFYKVVSRAINALNDTVTVNQYIRIFNQKPSEILVPREWLIAEKTAIAPNEKALFRVAGLSADSKLYYEVYYKNRIERTEWVSVNALQKVIEIAAKPEYTDGFAVQFIMINNGIRYNSLQQVSITDLKKQLDIKFLTFRDKLQPGEKETWKLQISNKAGEKEMAEMVATLYDSSLDNFKSMSWDKIYTKPVFNYYRYTWNNYQTYINYSLWLMYNNGFRYNTISRQYPELNLYGFNYYGGYNGAYHTYLQNLDQEKRRNLKLQELAKSKLVYGLIKDRTNVVFGVTIRLNEKPIQVNTSADGIYAIDAKVGDKLTFISIGYKTQTIVVGKQKRIDINLEPDESVLNEVVVTSAGEGSTQIRLRGSTSALQGRVAGVQVQAKEIAQDNTIYNFNAMETPAPNADRSMINEVIPRTNFNETAFFYPQLKTNEQGEINIEFTIPQSLTRYKMIGFAHTKDLKTASISKQLITQKQLAVMANAPRFLREGDTIVFSAKLNNLAGKELSGTVALELRDALSGKVIHVNEPNSPLDRSFKISDQKDLALKWTLHIPYGLQAITYKLIAQSGKYSDGEEMTIPVLSNAILVTESLPLNVRGNTSQTFTLDKLLKSGNSSTLRTQSITFEYTSNPVWYAVQALPYLMEYPYECAEQTFSRFYANSFATGIVNSSPQIKSVFNQWKNTPNGEALLSNLEKNAELKTILLEETPWVRNAGNETERKKRIAVLFDLNRMRYELKNNFDKLQGMQLSNGAFPWFTGMREDRYITQHIVMGIGQLQKANLIDQKAFPTFKTLTNKAMIYLDDQLIRDYNDEIKNNGFSRLPLHYLFARSYFEQKNTNADFVKAFNYYLSKIGLEWKTMDTYQQAQAALVLYRNNQKAEALKIINLLKQTAQQSNEMGMYWAANKNGWWWYQNPIETQALLIEAFDEIANDKKAVEEMKIWLLKNKQTNDWKTTKATTAACYALLMRGYNLLADHNEPEIKIGNTAIAHYRKPGAVQEAGTGYEKITINAADAKPEMGRVEIKNNNAGIAWGGLYWQYFENLDKITASNTGIKIVKQLFLQKTVNNGNVLVPLNKGQVLIPGDLVKVRIEIYADRAMEYLHLKDMRSSGFEPVNVISRYKYQDGLSYYESTKDASTNFFISYMPKGTYVFEYPLRVTHSGNFSNGITSLQSMYAPEFTTYSEGIRVNVK</sequence>
<protein>
    <submittedName>
        <fullName evidence="3">MG2 domain-containing protein</fullName>
    </submittedName>
</protein>
<dbReference type="Pfam" id="PF00207">
    <property type="entry name" value="A2M"/>
    <property type="match status" value="1"/>
</dbReference>
<dbReference type="Pfam" id="PF17973">
    <property type="entry name" value="bMG10"/>
    <property type="match status" value="1"/>
</dbReference>
<accession>A0ABS9ZS57</accession>
<reference evidence="3" key="1">
    <citation type="submission" date="2022-03" db="EMBL/GenBank/DDBJ databases">
        <authorList>
            <person name="Woo C.Y."/>
        </authorList>
    </citation>
    <scope>NUCLEOTIDE SEQUENCE</scope>
    <source>
        <strain evidence="3">CYS-01</strain>
    </source>
</reference>
<keyword evidence="4" id="KW-1185">Reference proteome</keyword>
<name>A0ABS9ZS57_9SPHI</name>
<evidence type="ECO:0000313" key="3">
    <source>
        <dbReference type="EMBL" id="MCJ0741411.1"/>
    </source>
</evidence>
<dbReference type="PANTHER" id="PTHR40094:SF1">
    <property type="entry name" value="UBIQUITIN DOMAIN-CONTAINING PROTEIN"/>
    <property type="match status" value="1"/>
</dbReference>
<feature type="domain" description="Alpha-2-macroglobulin" evidence="2">
    <location>
        <begin position="1316"/>
        <end position="1406"/>
    </location>
</feature>
<evidence type="ECO:0000256" key="1">
    <source>
        <dbReference type="ARBA" id="ARBA00010556"/>
    </source>
</evidence>
<dbReference type="Gene3D" id="1.50.10.20">
    <property type="match status" value="1"/>
</dbReference>
<dbReference type="InterPro" id="IPR008930">
    <property type="entry name" value="Terpenoid_cyclase/PrenylTrfase"/>
</dbReference>
<dbReference type="SUPFAM" id="SSF48239">
    <property type="entry name" value="Terpenoid cyclases/Protein prenyltransferases"/>
    <property type="match status" value="1"/>
</dbReference>
<dbReference type="Pfam" id="PF01835">
    <property type="entry name" value="MG2"/>
    <property type="match status" value="1"/>
</dbReference>
<organism evidence="3 4">
    <name type="scientific">Pedobacter montanisoli</name>
    <dbReference type="NCBI Taxonomy" id="2923277"/>
    <lineage>
        <taxon>Bacteria</taxon>
        <taxon>Pseudomonadati</taxon>
        <taxon>Bacteroidota</taxon>
        <taxon>Sphingobacteriia</taxon>
        <taxon>Sphingobacteriales</taxon>
        <taxon>Sphingobacteriaceae</taxon>
        <taxon>Pedobacter</taxon>
    </lineage>
</organism>
<comment type="caution">
    <text evidence="3">The sequence shown here is derived from an EMBL/GenBank/DDBJ whole genome shotgun (WGS) entry which is preliminary data.</text>
</comment>
<dbReference type="InterPro" id="IPR041246">
    <property type="entry name" value="Bact_MG10"/>
</dbReference>
<dbReference type="SMART" id="SM01360">
    <property type="entry name" value="A2M"/>
    <property type="match status" value="1"/>
</dbReference>
<dbReference type="InterPro" id="IPR008969">
    <property type="entry name" value="CarboxyPept-like_regulatory"/>
</dbReference>
<evidence type="ECO:0000313" key="4">
    <source>
        <dbReference type="Proteomes" id="UP001165460"/>
    </source>
</evidence>
<dbReference type="PANTHER" id="PTHR40094">
    <property type="entry name" value="ALPHA-2-MACROGLOBULIN HOMOLOG"/>
    <property type="match status" value="1"/>
</dbReference>
<dbReference type="RefSeq" id="WP_243358049.1">
    <property type="nucleotide sequence ID" value="NZ_JALGBH010000001.1"/>
</dbReference>
<dbReference type="SMART" id="SM01419">
    <property type="entry name" value="Thiol-ester_cl"/>
    <property type="match status" value="1"/>
</dbReference>
<dbReference type="InterPro" id="IPR002890">
    <property type="entry name" value="MG2"/>
</dbReference>
<dbReference type="Proteomes" id="UP001165460">
    <property type="component" value="Unassembled WGS sequence"/>
</dbReference>
<gene>
    <name evidence="3" type="ORF">MMF97_01730</name>
</gene>
<dbReference type="InterPro" id="IPR051802">
    <property type="entry name" value="YfhM-like"/>
</dbReference>
<comment type="similarity">
    <text evidence="1">Belongs to the protease inhibitor I39 (alpha-2-macroglobulin) family. Bacterial alpha-2-macroglobulin subfamily.</text>
</comment>
<dbReference type="SUPFAM" id="SSF49464">
    <property type="entry name" value="Carboxypeptidase regulatory domain-like"/>
    <property type="match status" value="1"/>
</dbReference>
<evidence type="ECO:0000259" key="2">
    <source>
        <dbReference type="SMART" id="SM01360"/>
    </source>
</evidence>